<dbReference type="PANTHER" id="PTHR23235:SF120">
    <property type="entry name" value="KRUPPEL-LIKE FACTOR 15"/>
    <property type="match status" value="1"/>
</dbReference>
<proteinExistence type="predicted"/>
<dbReference type="SUPFAM" id="SSF57667">
    <property type="entry name" value="beta-beta-alpha zinc fingers"/>
    <property type="match status" value="3"/>
</dbReference>
<gene>
    <name evidence="6" type="ORF">K7432_004098</name>
</gene>
<keyword evidence="1" id="KW-0479">Metal-binding</keyword>
<evidence type="ECO:0000256" key="4">
    <source>
        <dbReference type="PROSITE-ProRule" id="PRU00042"/>
    </source>
</evidence>
<dbReference type="InterPro" id="IPR013087">
    <property type="entry name" value="Znf_C2H2_type"/>
</dbReference>
<dbReference type="SMART" id="SM00355">
    <property type="entry name" value="ZnF_C2H2"/>
    <property type="match status" value="4"/>
</dbReference>
<evidence type="ECO:0000313" key="7">
    <source>
        <dbReference type="Proteomes" id="UP001479436"/>
    </source>
</evidence>
<keyword evidence="7" id="KW-1185">Reference proteome</keyword>
<dbReference type="Gene3D" id="3.30.160.60">
    <property type="entry name" value="Classic Zinc Finger"/>
    <property type="match status" value="4"/>
</dbReference>
<dbReference type="PROSITE" id="PS00028">
    <property type="entry name" value="ZINC_FINGER_C2H2_1"/>
    <property type="match status" value="3"/>
</dbReference>
<evidence type="ECO:0000256" key="3">
    <source>
        <dbReference type="ARBA" id="ARBA00022833"/>
    </source>
</evidence>
<comment type="caution">
    <text evidence="6">The sequence shown here is derived from an EMBL/GenBank/DDBJ whole genome shotgun (WGS) entry which is preliminary data.</text>
</comment>
<evidence type="ECO:0000259" key="5">
    <source>
        <dbReference type="PROSITE" id="PS50157"/>
    </source>
</evidence>
<keyword evidence="2 4" id="KW-0863">Zinc-finger</keyword>
<dbReference type="Proteomes" id="UP001479436">
    <property type="component" value="Unassembled WGS sequence"/>
</dbReference>
<evidence type="ECO:0000256" key="1">
    <source>
        <dbReference type="ARBA" id="ARBA00022723"/>
    </source>
</evidence>
<feature type="domain" description="C2H2-type" evidence="5">
    <location>
        <begin position="125"/>
        <end position="149"/>
    </location>
</feature>
<protein>
    <recommendedName>
        <fullName evidence="5">C2H2-type domain-containing protein</fullName>
    </recommendedName>
</protein>
<name>A0ABR2WYW3_9FUNG</name>
<feature type="domain" description="C2H2-type" evidence="5">
    <location>
        <begin position="40"/>
        <end position="66"/>
    </location>
</feature>
<accession>A0ABR2WYW3</accession>
<evidence type="ECO:0000313" key="6">
    <source>
        <dbReference type="EMBL" id="KAK9766672.1"/>
    </source>
</evidence>
<dbReference type="PANTHER" id="PTHR23235">
    <property type="entry name" value="KRUEPPEL-LIKE TRANSCRIPTION FACTOR"/>
    <property type="match status" value="1"/>
</dbReference>
<feature type="domain" description="C2H2-type" evidence="5">
    <location>
        <begin position="95"/>
        <end position="124"/>
    </location>
</feature>
<evidence type="ECO:0000256" key="2">
    <source>
        <dbReference type="ARBA" id="ARBA00022771"/>
    </source>
</evidence>
<reference evidence="6 7" key="1">
    <citation type="submission" date="2023-04" db="EMBL/GenBank/DDBJ databases">
        <title>Genome of Basidiobolus ranarum AG-B5.</title>
        <authorList>
            <person name="Stajich J.E."/>
            <person name="Carter-House D."/>
            <person name="Gryganskyi A."/>
        </authorList>
    </citation>
    <scope>NUCLEOTIDE SEQUENCE [LARGE SCALE GENOMIC DNA]</scope>
    <source>
        <strain evidence="6 7">AG-B5</strain>
    </source>
</reference>
<organism evidence="6 7">
    <name type="scientific">Basidiobolus ranarum</name>
    <dbReference type="NCBI Taxonomy" id="34480"/>
    <lineage>
        <taxon>Eukaryota</taxon>
        <taxon>Fungi</taxon>
        <taxon>Fungi incertae sedis</taxon>
        <taxon>Zoopagomycota</taxon>
        <taxon>Entomophthoromycotina</taxon>
        <taxon>Basidiobolomycetes</taxon>
        <taxon>Basidiobolales</taxon>
        <taxon>Basidiobolaceae</taxon>
        <taxon>Basidiobolus</taxon>
    </lineage>
</organism>
<sequence>MEICKILNTDYHYPIQGLFSSSVGEVTDFEAKNLFQIKPFVCHCGKGFSRKTDYLRHTRIHTGERPFSCTICQKAFTQRSTLTIHLRIHTGEKPHTCNFKGCLKSFIDSSSLTRHQRTHTGTRPYVCPYNGCQKGYTRRVNLTKHMERHNIRFTS</sequence>
<dbReference type="PROSITE" id="PS50157">
    <property type="entry name" value="ZINC_FINGER_C2H2_2"/>
    <property type="match status" value="4"/>
</dbReference>
<dbReference type="EMBL" id="JASJQH010000135">
    <property type="protein sequence ID" value="KAK9766672.1"/>
    <property type="molecule type" value="Genomic_DNA"/>
</dbReference>
<dbReference type="Pfam" id="PF00096">
    <property type="entry name" value="zf-C2H2"/>
    <property type="match status" value="4"/>
</dbReference>
<dbReference type="InterPro" id="IPR036236">
    <property type="entry name" value="Znf_C2H2_sf"/>
</dbReference>
<keyword evidence="3" id="KW-0862">Zinc</keyword>
<feature type="domain" description="C2H2-type" evidence="5">
    <location>
        <begin position="67"/>
        <end position="94"/>
    </location>
</feature>